<name>A0AAV7M9H9_PLEWA</name>
<evidence type="ECO:0000313" key="2">
    <source>
        <dbReference type="Proteomes" id="UP001066276"/>
    </source>
</evidence>
<comment type="caution">
    <text evidence="1">The sequence shown here is derived from an EMBL/GenBank/DDBJ whole genome shotgun (WGS) entry which is preliminary data.</text>
</comment>
<reference evidence="1" key="1">
    <citation type="journal article" date="2022" name="bioRxiv">
        <title>Sequencing and chromosome-scale assembly of the giantPleurodeles waltlgenome.</title>
        <authorList>
            <person name="Brown T."/>
            <person name="Elewa A."/>
            <person name="Iarovenko S."/>
            <person name="Subramanian E."/>
            <person name="Araus A.J."/>
            <person name="Petzold A."/>
            <person name="Susuki M."/>
            <person name="Suzuki K.-i.T."/>
            <person name="Hayashi T."/>
            <person name="Toyoda A."/>
            <person name="Oliveira C."/>
            <person name="Osipova E."/>
            <person name="Leigh N.D."/>
            <person name="Simon A."/>
            <person name="Yun M.H."/>
        </authorList>
    </citation>
    <scope>NUCLEOTIDE SEQUENCE</scope>
    <source>
        <strain evidence="1">20211129_DDA</strain>
        <tissue evidence="1">Liver</tissue>
    </source>
</reference>
<dbReference type="AlphaFoldDB" id="A0AAV7M9H9"/>
<organism evidence="1 2">
    <name type="scientific">Pleurodeles waltl</name>
    <name type="common">Iberian ribbed newt</name>
    <dbReference type="NCBI Taxonomy" id="8319"/>
    <lineage>
        <taxon>Eukaryota</taxon>
        <taxon>Metazoa</taxon>
        <taxon>Chordata</taxon>
        <taxon>Craniata</taxon>
        <taxon>Vertebrata</taxon>
        <taxon>Euteleostomi</taxon>
        <taxon>Amphibia</taxon>
        <taxon>Batrachia</taxon>
        <taxon>Caudata</taxon>
        <taxon>Salamandroidea</taxon>
        <taxon>Salamandridae</taxon>
        <taxon>Pleurodelinae</taxon>
        <taxon>Pleurodeles</taxon>
    </lineage>
</organism>
<keyword evidence="2" id="KW-1185">Reference proteome</keyword>
<accession>A0AAV7M9H9</accession>
<sequence>MAGPCSHKKDATIRDLLKKMPGKKADQHEEKQVYNGKFYLPENYIKYKESLDKTCDYHIHISLTKSDDFSF</sequence>
<evidence type="ECO:0000313" key="1">
    <source>
        <dbReference type="EMBL" id="KAJ1100410.1"/>
    </source>
</evidence>
<dbReference type="EMBL" id="JANPWB010000014">
    <property type="protein sequence ID" value="KAJ1100410.1"/>
    <property type="molecule type" value="Genomic_DNA"/>
</dbReference>
<proteinExistence type="predicted"/>
<dbReference type="Proteomes" id="UP001066276">
    <property type="component" value="Chromosome 10"/>
</dbReference>
<gene>
    <name evidence="1" type="ORF">NDU88_005496</name>
</gene>
<protein>
    <submittedName>
        <fullName evidence="1">Uncharacterized protein</fullName>
    </submittedName>
</protein>